<feature type="domain" description="EamA" evidence="7">
    <location>
        <begin position="160"/>
        <end position="297"/>
    </location>
</feature>
<sequence length="319" mass="34612">MAPSNWKIGLPLALVTVFMWAALPIALKGLLEHISPGTATWFRFAGAALLAGIYYGQARRLKLRPLFSRALLPFTLLAVTGLLVNYLAYASGLHYITPGAAQVVIQLAPLLLLISSVLWLGERFSLRQWGGVVLVVIGLLLFFNQRLDGLVSGAGSDYTLGLGYILIAAITWAVYGFFQKKILSRATPQDLLVVIYIAGTLCFLPMAEPMKVVHLDWLEWGLLAFLTANTLIAYGAFSKALAHWEASSVSATLSLVPVITLLFSTLVSGIWPNYIAVEPLNWISWTGAGTVVVGSTLAAIRSKRRSKHSQGSDKKSLTN</sequence>
<dbReference type="EMBL" id="JALBWM010000014">
    <property type="protein sequence ID" value="MCO1333757.1"/>
    <property type="molecule type" value="Genomic_DNA"/>
</dbReference>
<name>A0A9X2EK81_9GAMM</name>
<dbReference type="PANTHER" id="PTHR32322">
    <property type="entry name" value="INNER MEMBRANE TRANSPORTER"/>
    <property type="match status" value="1"/>
</dbReference>
<dbReference type="PANTHER" id="PTHR32322:SF2">
    <property type="entry name" value="EAMA DOMAIN-CONTAINING PROTEIN"/>
    <property type="match status" value="1"/>
</dbReference>
<dbReference type="InterPro" id="IPR000620">
    <property type="entry name" value="EamA_dom"/>
</dbReference>
<feature type="transmembrane region" description="Helical" evidence="6">
    <location>
        <begin position="70"/>
        <end position="88"/>
    </location>
</feature>
<feature type="transmembrane region" description="Helical" evidence="6">
    <location>
        <begin position="128"/>
        <end position="146"/>
    </location>
</feature>
<evidence type="ECO:0000313" key="9">
    <source>
        <dbReference type="Proteomes" id="UP001139028"/>
    </source>
</evidence>
<feature type="transmembrane region" description="Helical" evidence="6">
    <location>
        <begin position="220"/>
        <end position="237"/>
    </location>
</feature>
<feature type="transmembrane region" description="Helical" evidence="6">
    <location>
        <begin position="40"/>
        <end position="58"/>
    </location>
</feature>
<feature type="transmembrane region" description="Helical" evidence="6">
    <location>
        <begin position="158"/>
        <end position="178"/>
    </location>
</feature>
<proteinExistence type="inferred from homology"/>
<reference evidence="8" key="1">
    <citation type="journal article" date="2022" name="Arch. Microbiol.">
        <title>Microbulbifer okhotskensis sp. nov., isolated from a deep bottom sediment of the Okhotsk Sea.</title>
        <authorList>
            <person name="Romanenko L."/>
            <person name="Kurilenko V."/>
            <person name="Otstavnykh N."/>
            <person name="Velansky P."/>
            <person name="Isaeva M."/>
            <person name="Mikhailov V."/>
        </authorList>
    </citation>
    <scope>NUCLEOTIDE SEQUENCE</scope>
    <source>
        <strain evidence="8">OS29</strain>
    </source>
</reference>
<dbReference type="GO" id="GO:0016020">
    <property type="term" value="C:membrane"/>
    <property type="evidence" value="ECO:0007669"/>
    <property type="project" value="UniProtKB-SubCell"/>
</dbReference>
<evidence type="ECO:0000256" key="1">
    <source>
        <dbReference type="ARBA" id="ARBA00004141"/>
    </source>
</evidence>
<dbReference type="RefSeq" id="WP_252465203.1">
    <property type="nucleotide sequence ID" value="NZ_JALBWM010000014.1"/>
</dbReference>
<dbReference type="Pfam" id="PF00892">
    <property type="entry name" value="EamA"/>
    <property type="match status" value="2"/>
</dbReference>
<dbReference type="AlphaFoldDB" id="A0A9X2EK81"/>
<protein>
    <submittedName>
        <fullName evidence="8">DMT family transporter</fullName>
    </submittedName>
</protein>
<evidence type="ECO:0000259" key="7">
    <source>
        <dbReference type="Pfam" id="PF00892"/>
    </source>
</evidence>
<keyword evidence="4 6" id="KW-1133">Transmembrane helix</keyword>
<feature type="transmembrane region" description="Helical" evidence="6">
    <location>
        <begin position="249"/>
        <end position="270"/>
    </location>
</feature>
<dbReference type="InterPro" id="IPR050638">
    <property type="entry name" value="AA-Vitamin_Transporters"/>
</dbReference>
<accession>A0A9X2EK81</accession>
<keyword evidence="3 6" id="KW-0812">Transmembrane</keyword>
<evidence type="ECO:0000256" key="5">
    <source>
        <dbReference type="ARBA" id="ARBA00023136"/>
    </source>
</evidence>
<keyword evidence="9" id="KW-1185">Reference proteome</keyword>
<comment type="caution">
    <text evidence="8">The sequence shown here is derived from an EMBL/GenBank/DDBJ whole genome shotgun (WGS) entry which is preliminary data.</text>
</comment>
<feature type="domain" description="EamA" evidence="7">
    <location>
        <begin position="8"/>
        <end position="143"/>
    </location>
</feature>
<evidence type="ECO:0000256" key="4">
    <source>
        <dbReference type="ARBA" id="ARBA00022989"/>
    </source>
</evidence>
<keyword evidence="5 6" id="KW-0472">Membrane</keyword>
<evidence type="ECO:0000256" key="2">
    <source>
        <dbReference type="ARBA" id="ARBA00007362"/>
    </source>
</evidence>
<feature type="transmembrane region" description="Helical" evidence="6">
    <location>
        <begin position="100"/>
        <end position="121"/>
    </location>
</feature>
<feature type="transmembrane region" description="Helical" evidence="6">
    <location>
        <begin position="190"/>
        <end position="208"/>
    </location>
</feature>
<comment type="subcellular location">
    <subcellularLocation>
        <location evidence="1">Membrane</location>
        <topology evidence="1">Multi-pass membrane protein</topology>
    </subcellularLocation>
</comment>
<dbReference type="Gene3D" id="1.10.3730.20">
    <property type="match status" value="1"/>
</dbReference>
<comment type="similarity">
    <text evidence="2">Belongs to the EamA transporter family.</text>
</comment>
<gene>
    <name evidence="8" type="ORF">MO867_05325</name>
</gene>
<feature type="transmembrane region" description="Helical" evidence="6">
    <location>
        <begin position="282"/>
        <end position="300"/>
    </location>
</feature>
<evidence type="ECO:0000313" key="8">
    <source>
        <dbReference type="EMBL" id="MCO1333757.1"/>
    </source>
</evidence>
<evidence type="ECO:0000256" key="3">
    <source>
        <dbReference type="ARBA" id="ARBA00022692"/>
    </source>
</evidence>
<dbReference type="Proteomes" id="UP001139028">
    <property type="component" value="Unassembled WGS sequence"/>
</dbReference>
<dbReference type="InterPro" id="IPR037185">
    <property type="entry name" value="EmrE-like"/>
</dbReference>
<dbReference type="SUPFAM" id="SSF103481">
    <property type="entry name" value="Multidrug resistance efflux transporter EmrE"/>
    <property type="match status" value="2"/>
</dbReference>
<organism evidence="8 9">
    <name type="scientific">Microbulbifer okhotskensis</name>
    <dbReference type="NCBI Taxonomy" id="2926617"/>
    <lineage>
        <taxon>Bacteria</taxon>
        <taxon>Pseudomonadati</taxon>
        <taxon>Pseudomonadota</taxon>
        <taxon>Gammaproteobacteria</taxon>
        <taxon>Cellvibrionales</taxon>
        <taxon>Microbulbiferaceae</taxon>
        <taxon>Microbulbifer</taxon>
    </lineage>
</organism>
<evidence type="ECO:0000256" key="6">
    <source>
        <dbReference type="SAM" id="Phobius"/>
    </source>
</evidence>